<protein>
    <submittedName>
        <fullName evidence="1">Type I-A CRISPR-associated protein Cas5a</fullName>
    </submittedName>
</protein>
<evidence type="ECO:0000313" key="2">
    <source>
        <dbReference type="Proteomes" id="UP001245683"/>
    </source>
</evidence>
<gene>
    <name evidence="1" type="primary">cas5a</name>
    <name evidence="1" type="ORF">RBI02_08590</name>
</gene>
<name>A0AAE4T309_9EURY</name>
<dbReference type="CDD" id="cd09753">
    <property type="entry name" value="Cas5_I-A"/>
    <property type="match status" value="1"/>
</dbReference>
<proteinExistence type="predicted"/>
<accession>A0AAE4T309</accession>
<dbReference type="EMBL" id="JAVDZE010000005">
    <property type="protein sequence ID" value="MDV3104587.1"/>
    <property type="molecule type" value="Genomic_DNA"/>
</dbReference>
<dbReference type="RefSeq" id="WP_315342990.1">
    <property type="nucleotide sequence ID" value="NZ_JAVDZE010000005.1"/>
</dbReference>
<organism evidence="1 2">
    <name type="scientific">Thermococcus waiotapuensis</name>
    <dbReference type="NCBI Taxonomy" id="90909"/>
    <lineage>
        <taxon>Archaea</taxon>
        <taxon>Methanobacteriati</taxon>
        <taxon>Methanobacteriota</taxon>
        <taxon>Thermococci</taxon>
        <taxon>Thermococcales</taxon>
        <taxon>Thermococcaceae</taxon>
        <taxon>Thermococcus</taxon>
    </lineage>
</organism>
<comment type="caution">
    <text evidence="1">The sequence shown here is derived from an EMBL/GenBank/DDBJ whole genome shotgun (WGS) entry which is preliminary data.</text>
</comment>
<dbReference type="NCBIfam" id="TIGR01874">
    <property type="entry name" value="cas_cas5a"/>
    <property type="match status" value="1"/>
</dbReference>
<dbReference type="AlphaFoldDB" id="A0AAE4T309"/>
<sequence length="247" mass="27291">MIPLPFFLKATMRPAGIVAIRALPQSKMRIALRYVPPTTLIGAIAYPLLHIAGNRSETVYEEKTFRSSAGGVLELFDWVTVRTLGRPKIQGALLKINTIYRGNVQSAVTSFPFAVTYGTNDILITAVYLINEEALERSSYTKKDIERAAWGITRLGSRESVVSVEDVETGRAEVAEAEMAKTAYAFPFNGVEVRGKGTLQSVVDWRSGIGDYSKAGRMVMFYPEESVEVRGRLRTIKVGEEVVVLAH</sequence>
<evidence type="ECO:0000313" key="1">
    <source>
        <dbReference type="EMBL" id="MDV3104587.1"/>
    </source>
</evidence>
<dbReference type="InterPro" id="IPR053725">
    <property type="entry name" value="CRISPR_Cas5_sf"/>
</dbReference>
<dbReference type="InterPro" id="IPR010153">
    <property type="entry name" value="CRISPR-assoc_prot_Cas5a-typ"/>
</dbReference>
<keyword evidence="2" id="KW-1185">Reference proteome</keyword>
<dbReference type="Gene3D" id="3.30.70.3120">
    <property type="match status" value="1"/>
</dbReference>
<reference evidence="1 2" key="1">
    <citation type="submission" date="2023-08" db="EMBL/GenBank/DDBJ databases">
        <title>Draft genome sequence of Thermococcus waiotapuensis WT1T, a thermophilic sulphur-dependent archaeon from order Thermococcales.</title>
        <authorList>
            <person name="Manners S.H."/>
            <person name="Carere C.R."/>
            <person name="Dhami M.K."/>
            <person name="Dobson R.C.J."/>
            <person name="Stott M.B."/>
        </authorList>
    </citation>
    <scope>NUCLEOTIDE SEQUENCE [LARGE SCALE GENOMIC DNA]</scope>
    <source>
        <strain evidence="1 2">WT1</strain>
    </source>
</reference>
<dbReference type="Proteomes" id="UP001245683">
    <property type="component" value="Unassembled WGS sequence"/>
</dbReference>